<keyword evidence="8" id="KW-1185">Reference proteome</keyword>
<evidence type="ECO:0000256" key="5">
    <source>
        <dbReference type="ARBA" id="ARBA00023136"/>
    </source>
</evidence>
<evidence type="ECO:0000256" key="6">
    <source>
        <dbReference type="SAM" id="Phobius"/>
    </source>
</evidence>
<dbReference type="GO" id="GO:0016020">
    <property type="term" value="C:membrane"/>
    <property type="evidence" value="ECO:0007669"/>
    <property type="project" value="UniProtKB-SubCell"/>
</dbReference>
<evidence type="ECO:0000313" key="8">
    <source>
        <dbReference type="Proteomes" id="UP000015453"/>
    </source>
</evidence>
<feature type="transmembrane region" description="Helical" evidence="6">
    <location>
        <begin position="145"/>
        <end position="164"/>
    </location>
</feature>
<dbReference type="EMBL" id="AUSU01006996">
    <property type="protein sequence ID" value="EPS61229.1"/>
    <property type="molecule type" value="Genomic_DNA"/>
</dbReference>
<organism evidence="7 8">
    <name type="scientific">Genlisea aurea</name>
    <dbReference type="NCBI Taxonomy" id="192259"/>
    <lineage>
        <taxon>Eukaryota</taxon>
        <taxon>Viridiplantae</taxon>
        <taxon>Streptophyta</taxon>
        <taxon>Embryophyta</taxon>
        <taxon>Tracheophyta</taxon>
        <taxon>Spermatophyta</taxon>
        <taxon>Magnoliopsida</taxon>
        <taxon>eudicotyledons</taxon>
        <taxon>Gunneridae</taxon>
        <taxon>Pentapetalae</taxon>
        <taxon>asterids</taxon>
        <taxon>lamiids</taxon>
        <taxon>Lamiales</taxon>
        <taxon>Lentibulariaceae</taxon>
        <taxon>Genlisea</taxon>
    </lineage>
</organism>
<dbReference type="Pfam" id="PF05078">
    <property type="entry name" value="DUF679"/>
    <property type="match status" value="1"/>
</dbReference>
<feature type="transmembrane region" description="Helical" evidence="6">
    <location>
        <begin position="105"/>
        <end position="125"/>
    </location>
</feature>
<comment type="subcellular location">
    <subcellularLocation>
        <location evidence="1">Membrane</location>
        <topology evidence="1">Multi-pass membrane protein</topology>
    </subcellularLocation>
</comment>
<name>S8C3I4_9LAMI</name>
<dbReference type="InterPro" id="IPR007770">
    <property type="entry name" value="DMP"/>
</dbReference>
<evidence type="ECO:0000256" key="2">
    <source>
        <dbReference type="ARBA" id="ARBA00008707"/>
    </source>
</evidence>
<evidence type="ECO:0000313" key="7">
    <source>
        <dbReference type="EMBL" id="EPS61229.1"/>
    </source>
</evidence>
<dbReference type="PANTHER" id="PTHR31621">
    <property type="entry name" value="PROTEIN DMP3"/>
    <property type="match status" value="1"/>
</dbReference>
<evidence type="ECO:0008006" key="9">
    <source>
        <dbReference type="Google" id="ProtNLM"/>
    </source>
</evidence>
<dbReference type="Proteomes" id="UP000015453">
    <property type="component" value="Unassembled WGS sequence"/>
</dbReference>
<keyword evidence="3 6" id="KW-0812">Transmembrane</keyword>
<keyword evidence="5 6" id="KW-0472">Membrane</keyword>
<dbReference type="GO" id="GO:0010256">
    <property type="term" value="P:endomembrane system organization"/>
    <property type="evidence" value="ECO:0007669"/>
    <property type="project" value="TreeGrafter"/>
</dbReference>
<comment type="similarity">
    <text evidence="2">Belongs to the plant DMP1 protein family.</text>
</comment>
<evidence type="ECO:0000256" key="4">
    <source>
        <dbReference type="ARBA" id="ARBA00022989"/>
    </source>
</evidence>
<evidence type="ECO:0000256" key="3">
    <source>
        <dbReference type="ARBA" id="ARBA00022692"/>
    </source>
</evidence>
<accession>S8C3I4</accession>
<comment type="caution">
    <text evidence="7">The sequence shown here is derived from an EMBL/GenBank/DDBJ whole genome shotgun (WGS) entry which is preliminary data.</text>
</comment>
<dbReference type="PANTHER" id="PTHR31621:SF66">
    <property type="entry name" value="PROTEIN DMP2"/>
    <property type="match status" value="1"/>
</dbReference>
<evidence type="ECO:0000256" key="1">
    <source>
        <dbReference type="ARBA" id="ARBA00004141"/>
    </source>
</evidence>
<proteinExistence type="inferred from homology"/>
<reference evidence="7 8" key="1">
    <citation type="journal article" date="2013" name="BMC Genomics">
        <title>The miniature genome of a carnivorous plant Genlisea aurea contains a low number of genes and short non-coding sequences.</title>
        <authorList>
            <person name="Leushkin E.V."/>
            <person name="Sutormin R.A."/>
            <person name="Nabieva E.R."/>
            <person name="Penin A.A."/>
            <person name="Kondrashov A.S."/>
            <person name="Logacheva M.D."/>
        </authorList>
    </citation>
    <scope>NUCLEOTIDE SEQUENCE [LARGE SCALE GENOMIC DNA]</scope>
</reference>
<dbReference type="GO" id="GO:0005737">
    <property type="term" value="C:cytoplasm"/>
    <property type="evidence" value="ECO:0007669"/>
    <property type="project" value="UniProtKB-ARBA"/>
</dbReference>
<gene>
    <name evidence="7" type="ORF">M569_13572</name>
</gene>
<keyword evidence="4 6" id="KW-1133">Transmembrane helix</keyword>
<protein>
    <recommendedName>
        <fullName evidence="9">DUF679 domain membrane protein 2</fullName>
    </recommendedName>
</protein>
<sequence length="189" mass="19569">MSSNSSKSSSTVATDGLGSLIRLLPTGTVFAFQFLNPVATNNGKCGAANTYMSSALIASCGLSCLLSSFTDSYTDGKGNVRYGFVTPKGMWPGSSDGEDLSGYRLGVADVVHAILAVLVFAVVALLDANTVRCLYPSFGSTDSALRAALPPMIGMLAGAIFMIFPNRRHGIGYPSESDDTSASTSSTKP</sequence>
<dbReference type="OrthoDB" id="1928191at2759"/>
<dbReference type="AlphaFoldDB" id="S8C3I4"/>